<dbReference type="InterPro" id="IPR011050">
    <property type="entry name" value="Pectin_lyase_fold/virulence"/>
</dbReference>
<feature type="domain" description="Filamentous haemagglutinin FhaB/tRNA nuclease CdiA-like TPS" evidence="2">
    <location>
        <begin position="35"/>
        <end position="147"/>
    </location>
</feature>
<gene>
    <name evidence="3" type="ORF">ACFVKH_01550</name>
</gene>
<dbReference type="SMART" id="SM00912">
    <property type="entry name" value="Haemagg_act"/>
    <property type="match status" value="1"/>
</dbReference>
<dbReference type="RefSeq" id="WP_377960706.1">
    <property type="nucleotide sequence ID" value="NZ_JBHZOL010000008.1"/>
</dbReference>
<dbReference type="EMBL" id="JBHZOL010000008">
    <property type="protein sequence ID" value="MFE4104943.1"/>
    <property type="molecule type" value="Genomic_DNA"/>
</dbReference>
<evidence type="ECO:0000256" key="1">
    <source>
        <dbReference type="SAM" id="MobiDB-lite"/>
    </source>
</evidence>
<accession>A0ABW6I9V7</accession>
<feature type="compositionally biased region" description="Polar residues" evidence="1">
    <location>
        <begin position="789"/>
        <end position="799"/>
    </location>
</feature>
<protein>
    <submittedName>
        <fullName evidence="3">Filamentous hemagglutinin N-terminal domain-containing protein</fullName>
    </submittedName>
</protein>
<reference evidence="3 4" key="1">
    <citation type="submission" date="2024-10" db="EMBL/GenBank/DDBJ databases">
        <authorList>
            <person name="Ratan Roy A."/>
            <person name="Morales Sandoval P.H."/>
            <person name="De Los Santos Villalobos S."/>
            <person name="Chakraborty S."/>
            <person name="Mukherjee J."/>
        </authorList>
    </citation>
    <scope>NUCLEOTIDE SEQUENCE [LARGE SCALE GENOMIC DNA]</scope>
    <source>
        <strain evidence="3 4">S1</strain>
    </source>
</reference>
<sequence length="824" mass="82273">MPSFSGRLCQQVGLACSVLLVADRVALAQSLVAEPGATETQVQQSANQFEITGGIRSADGANLFHSFRQFGLTAGQVANFISPAEVSNIIGRVSGGQASYIDGLLQVSGSQANLFLLNPAGILLGSEARLNLGGDFTATTATGLSIGDRTFSALGENNYAALVGEPTGFIFDGANPGAIANAGNLAVATGRSLSLIGGAVANTGTLTASEGSLLVAAVPGESWVRISHPQMLLSLEVTPLATTNSVVTPTFQPLALPALLTGAGAAGATGLSVNADGSVSLVSQPGAIAATTGTTLVAGRLDAVGATGGQIAVVGDRVAVLNSTLDVSGDKGGGTLRVGGDYLGQGRLPSATQTYISANARLLANAGLQGRGGQVIVWADETAQFSGAIAANGGSQAGDGGLVEVSGKNQLVFRGTVETAAANGTAGTLLLDPDTLTIVDTADGTGSLDDELTPGADDDLLAAVPNDGANTISVGQLAAFGGNAQIVLQANNGITIADLASDLLHLNIAGVANGSITFIADADNDGVGNFSMNPSDTIRTNGGAVIIRGVDIRVGDIQTDFGAPTGNVDIRGASLRIGRIDSGDVTVDGGRIELVATAGNIVVDSLEAGPGGLRVEAAGLFQAISSDLEFFNAPSGSDLGSVPVSVLVRSTATTPGQLVILHNGVTTATLNEQIVIDGNGAAFVFGPTINNPSDPGQLGASASYTPLVFDSADFPTTVSGTVGAIAIGAGSDATLVTSLQNQPFVPEPEPSFTGFDTASLDQLEREQDSPVAASRSVDAALEPQETTDETTCTAQQLVTNAEGLPELRAACPEGEASEEAAGSE</sequence>
<dbReference type="Proteomes" id="UP001600165">
    <property type="component" value="Unassembled WGS sequence"/>
</dbReference>
<dbReference type="Gene3D" id="2.160.20.10">
    <property type="entry name" value="Single-stranded right-handed beta-helix, Pectin lyase-like"/>
    <property type="match status" value="1"/>
</dbReference>
<evidence type="ECO:0000259" key="2">
    <source>
        <dbReference type="SMART" id="SM00912"/>
    </source>
</evidence>
<proteinExistence type="predicted"/>
<evidence type="ECO:0000313" key="4">
    <source>
        <dbReference type="Proteomes" id="UP001600165"/>
    </source>
</evidence>
<dbReference type="SUPFAM" id="SSF51126">
    <property type="entry name" value="Pectin lyase-like"/>
    <property type="match status" value="1"/>
</dbReference>
<organism evidence="3 4">
    <name type="scientific">Almyronema epifaneia S1</name>
    <dbReference type="NCBI Taxonomy" id="2991925"/>
    <lineage>
        <taxon>Bacteria</taxon>
        <taxon>Bacillati</taxon>
        <taxon>Cyanobacteriota</taxon>
        <taxon>Cyanophyceae</taxon>
        <taxon>Nodosilineales</taxon>
        <taxon>Nodosilineaceae</taxon>
        <taxon>Almyronema</taxon>
        <taxon>Almyronema epifaneia</taxon>
    </lineage>
</organism>
<name>A0ABW6I9V7_9CYAN</name>
<evidence type="ECO:0000313" key="3">
    <source>
        <dbReference type="EMBL" id="MFE4104943.1"/>
    </source>
</evidence>
<feature type="compositionally biased region" description="Low complexity" evidence="1">
    <location>
        <begin position="809"/>
        <end position="824"/>
    </location>
</feature>
<dbReference type="InterPro" id="IPR008638">
    <property type="entry name" value="FhaB/CdiA-like_TPS"/>
</dbReference>
<keyword evidence="4" id="KW-1185">Reference proteome</keyword>
<dbReference type="InterPro" id="IPR012334">
    <property type="entry name" value="Pectin_lyas_fold"/>
</dbReference>
<dbReference type="NCBIfam" id="TIGR01901">
    <property type="entry name" value="adhes_NPXG"/>
    <property type="match status" value="1"/>
</dbReference>
<dbReference type="Pfam" id="PF05860">
    <property type="entry name" value="TPS"/>
    <property type="match status" value="1"/>
</dbReference>
<comment type="caution">
    <text evidence="3">The sequence shown here is derived from an EMBL/GenBank/DDBJ whole genome shotgun (WGS) entry which is preliminary data.</text>
</comment>
<feature type="region of interest" description="Disordered" evidence="1">
    <location>
        <begin position="770"/>
        <end position="824"/>
    </location>
</feature>